<dbReference type="Pfam" id="PF00182">
    <property type="entry name" value="Glyco_hydro_19"/>
    <property type="match status" value="1"/>
</dbReference>
<evidence type="ECO:0000313" key="4">
    <source>
        <dbReference type="Proteomes" id="UP000236291"/>
    </source>
</evidence>
<organism evidence="3 4">
    <name type="scientific">Trifolium pratense</name>
    <name type="common">Red clover</name>
    <dbReference type="NCBI Taxonomy" id="57577"/>
    <lineage>
        <taxon>Eukaryota</taxon>
        <taxon>Viridiplantae</taxon>
        <taxon>Streptophyta</taxon>
        <taxon>Embryophyta</taxon>
        <taxon>Tracheophyta</taxon>
        <taxon>Spermatophyta</taxon>
        <taxon>Magnoliopsida</taxon>
        <taxon>eudicotyledons</taxon>
        <taxon>Gunneridae</taxon>
        <taxon>Pentapetalae</taxon>
        <taxon>rosids</taxon>
        <taxon>fabids</taxon>
        <taxon>Fabales</taxon>
        <taxon>Fabaceae</taxon>
        <taxon>Papilionoideae</taxon>
        <taxon>50 kb inversion clade</taxon>
        <taxon>NPAAA clade</taxon>
        <taxon>Hologalegina</taxon>
        <taxon>IRL clade</taxon>
        <taxon>Trifolieae</taxon>
        <taxon>Trifolium</taxon>
    </lineage>
</organism>
<dbReference type="PANTHER" id="PTHR22595">
    <property type="entry name" value="CHITINASE-RELATED"/>
    <property type="match status" value="1"/>
</dbReference>
<gene>
    <name evidence="3" type="ORF">L195_g039606</name>
</gene>
<feature type="non-terminal residue" evidence="3">
    <location>
        <position position="1"/>
    </location>
</feature>
<proteinExistence type="predicted"/>
<dbReference type="Gene3D" id="1.10.530.10">
    <property type="match status" value="1"/>
</dbReference>
<sequence>EASVKPLVKIVRGKKLCDRGWECKGWSVYCCNETISDYLQTYQFENLFSKRNDPVAHAVGFWDYHSFITAAALYQPLGFGTSGGKHGGQKEVAAFLGHVGSKTSCKS</sequence>
<dbReference type="PANTHER" id="PTHR22595:SF176">
    <property type="entry name" value="CHITINASE-LIKE PROTEIN 2"/>
    <property type="match status" value="1"/>
</dbReference>
<comment type="caution">
    <text evidence="3">The sequence shown here is derived from an EMBL/GenBank/DDBJ whole genome shotgun (WGS) entry which is preliminary data.</text>
</comment>
<keyword evidence="1" id="KW-0147">Chitin-binding</keyword>
<dbReference type="InterPro" id="IPR000726">
    <property type="entry name" value="Glyco_hydro_19_cat"/>
</dbReference>
<protein>
    <submittedName>
        <fullName evidence="3">Chitinase-like protein 2-like</fullName>
    </submittedName>
</protein>
<dbReference type="SUPFAM" id="SSF53955">
    <property type="entry name" value="Lysozyme-like"/>
    <property type="match status" value="1"/>
</dbReference>
<dbReference type="InterPro" id="IPR023346">
    <property type="entry name" value="Lysozyme-like_dom_sf"/>
</dbReference>
<dbReference type="GO" id="GO:0006032">
    <property type="term" value="P:chitin catabolic process"/>
    <property type="evidence" value="ECO:0007669"/>
    <property type="project" value="InterPro"/>
</dbReference>
<dbReference type="GO" id="GO:0004568">
    <property type="term" value="F:chitinase activity"/>
    <property type="evidence" value="ECO:0007669"/>
    <property type="project" value="InterPro"/>
</dbReference>
<dbReference type="Proteomes" id="UP000236291">
    <property type="component" value="Unassembled WGS sequence"/>
</dbReference>
<accession>A0A2K3LYH0</accession>
<evidence type="ECO:0000313" key="3">
    <source>
        <dbReference type="EMBL" id="PNX83562.1"/>
    </source>
</evidence>
<feature type="domain" description="Glycoside hydrolase family 19 catalytic" evidence="2">
    <location>
        <begin position="42"/>
        <end position="104"/>
    </location>
</feature>
<name>A0A2K3LYH0_TRIPR</name>
<dbReference type="GO" id="GO:0008061">
    <property type="term" value="F:chitin binding"/>
    <property type="evidence" value="ECO:0007669"/>
    <property type="project" value="UniProtKB-KW"/>
</dbReference>
<reference evidence="3 4" key="2">
    <citation type="journal article" date="2017" name="Front. Plant Sci.">
        <title>Gene Classification and Mining of Molecular Markers Useful in Red Clover (Trifolium pratense) Breeding.</title>
        <authorList>
            <person name="Istvanek J."/>
            <person name="Dluhosova J."/>
            <person name="Dluhos P."/>
            <person name="Patkova L."/>
            <person name="Nedelnik J."/>
            <person name="Repkova J."/>
        </authorList>
    </citation>
    <scope>NUCLEOTIDE SEQUENCE [LARGE SCALE GENOMIC DNA]</scope>
    <source>
        <strain evidence="4">cv. Tatra</strain>
        <tissue evidence="3">Young leaves</tissue>
    </source>
</reference>
<reference evidence="3 4" key="1">
    <citation type="journal article" date="2014" name="Am. J. Bot.">
        <title>Genome assembly and annotation for red clover (Trifolium pratense; Fabaceae).</title>
        <authorList>
            <person name="Istvanek J."/>
            <person name="Jaros M."/>
            <person name="Krenek A."/>
            <person name="Repkova J."/>
        </authorList>
    </citation>
    <scope>NUCLEOTIDE SEQUENCE [LARGE SCALE GENOMIC DNA]</scope>
    <source>
        <strain evidence="4">cv. Tatra</strain>
        <tissue evidence="3">Young leaves</tissue>
    </source>
</reference>
<dbReference type="EMBL" id="ASHM01044385">
    <property type="protein sequence ID" value="PNX83562.1"/>
    <property type="molecule type" value="Genomic_DNA"/>
</dbReference>
<dbReference type="AlphaFoldDB" id="A0A2K3LYH0"/>
<dbReference type="ExpressionAtlas" id="A0A2K3LYH0">
    <property type="expression patterns" value="baseline"/>
</dbReference>
<dbReference type="STRING" id="57577.A0A2K3LYH0"/>
<evidence type="ECO:0000256" key="1">
    <source>
        <dbReference type="ARBA" id="ARBA00022669"/>
    </source>
</evidence>
<evidence type="ECO:0000259" key="2">
    <source>
        <dbReference type="Pfam" id="PF00182"/>
    </source>
</evidence>
<dbReference type="GO" id="GO:0016998">
    <property type="term" value="P:cell wall macromolecule catabolic process"/>
    <property type="evidence" value="ECO:0007669"/>
    <property type="project" value="InterPro"/>
</dbReference>